<protein>
    <submittedName>
        <fullName evidence="2">Uncharacterized protein</fullName>
    </submittedName>
</protein>
<dbReference type="Proteomes" id="UP000887013">
    <property type="component" value="Unassembled WGS sequence"/>
</dbReference>
<evidence type="ECO:0000313" key="3">
    <source>
        <dbReference type="Proteomes" id="UP000887013"/>
    </source>
</evidence>
<feature type="compositionally biased region" description="Basic and acidic residues" evidence="1">
    <location>
        <begin position="73"/>
        <end position="90"/>
    </location>
</feature>
<organism evidence="2 3">
    <name type="scientific">Nephila pilipes</name>
    <name type="common">Giant wood spider</name>
    <name type="synonym">Nephila maculata</name>
    <dbReference type="NCBI Taxonomy" id="299642"/>
    <lineage>
        <taxon>Eukaryota</taxon>
        <taxon>Metazoa</taxon>
        <taxon>Ecdysozoa</taxon>
        <taxon>Arthropoda</taxon>
        <taxon>Chelicerata</taxon>
        <taxon>Arachnida</taxon>
        <taxon>Araneae</taxon>
        <taxon>Araneomorphae</taxon>
        <taxon>Entelegynae</taxon>
        <taxon>Araneoidea</taxon>
        <taxon>Nephilidae</taxon>
        <taxon>Nephila</taxon>
    </lineage>
</organism>
<gene>
    <name evidence="2" type="ORF">NPIL_465731</name>
</gene>
<accession>A0A8X6U431</accession>
<name>A0A8X6U431_NEPPI</name>
<sequence>MPESEQTALENGSQAKDFPPSKELSEMNPTRSPFLPKERVMTRSKNHLITNCKEKNSSEETRVGILRLLQSSDRGRTQDHRNVCSRRERTQVGPLPQ</sequence>
<comment type="caution">
    <text evidence="2">The sequence shown here is derived from an EMBL/GenBank/DDBJ whole genome shotgun (WGS) entry which is preliminary data.</text>
</comment>
<keyword evidence="3" id="KW-1185">Reference proteome</keyword>
<evidence type="ECO:0000313" key="2">
    <source>
        <dbReference type="EMBL" id="GFT76374.1"/>
    </source>
</evidence>
<feature type="region of interest" description="Disordered" evidence="1">
    <location>
        <begin position="1"/>
        <end position="97"/>
    </location>
</feature>
<feature type="compositionally biased region" description="Polar residues" evidence="1">
    <location>
        <begin position="1"/>
        <end position="14"/>
    </location>
</feature>
<proteinExistence type="predicted"/>
<evidence type="ECO:0000256" key="1">
    <source>
        <dbReference type="SAM" id="MobiDB-lite"/>
    </source>
</evidence>
<feature type="compositionally biased region" description="Basic and acidic residues" evidence="1">
    <location>
        <begin position="52"/>
        <end position="62"/>
    </location>
</feature>
<reference evidence="2" key="1">
    <citation type="submission" date="2020-08" db="EMBL/GenBank/DDBJ databases">
        <title>Multicomponent nature underlies the extraordinary mechanical properties of spider dragline silk.</title>
        <authorList>
            <person name="Kono N."/>
            <person name="Nakamura H."/>
            <person name="Mori M."/>
            <person name="Yoshida Y."/>
            <person name="Ohtoshi R."/>
            <person name="Malay A.D."/>
            <person name="Moran D.A.P."/>
            <person name="Tomita M."/>
            <person name="Numata K."/>
            <person name="Arakawa K."/>
        </authorList>
    </citation>
    <scope>NUCLEOTIDE SEQUENCE</scope>
</reference>
<dbReference type="EMBL" id="BMAW01071072">
    <property type="protein sequence ID" value="GFT76374.1"/>
    <property type="molecule type" value="Genomic_DNA"/>
</dbReference>
<dbReference type="AlphaFoldDB" id="A0A8X6U431"/>